<dbReference type="RefSeq" id="WP_342158041.1">
    <property type="nucleotide sequence ID" value="NZ_JBCDNA010000001.1"/>
</dbReference>
<evidence type="ECO:0000256" key="1">
    <source>
        <dbReference type="SAM" id="SignalP"/>
    </source>
</evidence>
<protein>
    <recommendedName>
        <fullName evidence="4">Auto-transporter adhesin head GIN domain-containing protein</fullName>
    </recommendedName>
</protein>
<accession>A0ABU9KWD0</accession>
<evidence type="ECO:0000313" key="3">
    <source>
        <dbReference type="Proteomes" id="UP001474120"/>
    </source>
</evidence>
<evidence type="ECO:0008006" key="4">
    <source>
        <dbReference type="Google" id="ProtNLM"/>
    </source>
</evidence>
<feature type="chain" id="PRO_5045177255" description="Auto-transporter adhesin head GIN domain-containing protein" evidence="1">
    <location>
        <begin position="21"/>
        <end position="113"/>
    </location>
</feature>
<name>A0ABU9KWD0_9FLAO</name>
<evidence type="ECO:0000313" key="2">
    <source>
        <dbReference type="EMBL" id="MEL4454488.1"/>
    </source>
</evidence>
<feature type="signal peptide" evidence="1">
    <location>
        <begin position="1"/>
        <end position="20"/>
    </location>
</feature>
<gene>
    <name evidence="2" type="ORF">AABB81_01175</name>
</gene>
<keyword evidence="3" id="KW-1185">Reference proteome</keyword>
<proteinExistence type="predicted"/>
<comment type="caution">
    <text evidence="2">The sequence shown here is derived from an EMBL/GenBank/DDBJ whole genome shotgun (WGS) entry which is preliminary data.</text>
</comment>
<organism evidence="2 3">
    <name type="scientific">Lutimonas vermicola</name>
    <dbReference type="NCBI Taxonomy" id="414288"/>
    <lineage>
        <taxon>Bacteria</taxon>
        <taxon>Pseudomonadati</taxon>
        <taxon>Bacteroidota</taxon>
        <taxon>Flavobacteriia</taxon>
        <taxon>Flavobacteriales</taxon>
        <taxon>Flavobacteriaceae</taxon>
        <taxon>Lutimonas</taxon>
    </lineage>
</organism>
<dbReference type="Proteomes" id="UP001474120">
    <property type="component" value="Unassembled WGS sequence"/>
</dbReference>
<keyword evidence="1" id="KW-0732">Signal</keyword>
<dbReference type="EMBL" id="JBCDNA010000001">
    <property type="protein sequence ID" value="MEL4454488.1"/>
    <property type="molecule type" value="Genomic_DNA"/>
</dbReference>
<sequence>MKYVKLFVLALALFTLNVSASNLNPIKPTDDLRIEIVELIGSNYMVEMDADQYNADVLFTVNNNKELIVLSVDTENVQLESYLKRKLNYKKVNHKPTKNGEIYLLPVKMIKQL</sequence>
<reference evidence="2 3" key="1">
    <citation type="submission" date="2024-04" db="EMBL/GenBank/DDBJ databases">
        <title>whole genome sequencing of Lutimonas vermicola strain IMCC1616.</title>
        <authorList>
            <person name="Bae S.S."/>
        </authorList>
    </citation>
    <scope>NUCLEOTIDE SEQUENCE [LARGE SCALE GENOMIC DNA]</scope>
    <source>
        <strain evidence="2 3">IMCC1616</strain>
    </source>
</reference>